<feature type="region of interest" description="Disordered" evidence="6">
    <location>
        <begin position="401"/>
        <end position="421"/>
    </location>
</feature>
<sequence>MATVVASHNIGLWQDRREPSMHIPNMHLTNIMPPYDTSRNVTNAPVSREYQPTSNHMDINMPLYSTNNLSSSVPYQAGPYAYDVPTSVPVNPYNMQPTSYYPPNMPHPVSYAPSHDVQSLPTLPDVRHVFNPNAKSEGTSPAQSNQMYTDASYGAELKRSTSEPTEGSAINFATDVDTLMRAIQAKQTNPPQENEQKDDATKTAQKPRKRYQCTVPNCNKSFYQKTHLEIHIRAHTGDKPFPCKAPGCGQSFSQLGNLKTHERRHTGERPYNCDICGKTFAQRGNVRAHKIVHQQIKPFSCKLDDCGKQFTQLGNLKSHQNKFHAATLRYLTTKFATINPGDYVSQEDKELWEYFASLYKNSNKGIKGRGKDRRISAMSSSASSYPSSYASMPMASMSRGYASSFHQQSSDRSSRCSSMSSDTIPIQRADSAYDFSAPMHNGYHHPQGNGYDDMVFPERKMY</sequence>
<proteinExistence type="predicted"/>
<dbReference type="Proteomes" id="UP001199106">
    <property type="component" value="Unassembled WGS sequence"/>
</dbReference>
<dbReference type="SUPFAM" id="SSF57667">
    <property type="entry name" value="beta-beta-alpha zinc fingers"/>
    <property type="match status" value="2"/>
</dbReference>
<feature type="domain" description="C2H2-type" evidence="7">
    <location>
        <begin position="271"/>
        <end position="298"/>
    </location>
</feature>
<evidence type="ECO:0000256" key="1">
    <source>
        <dbReference type="ARBA" id="ARBA00022723"/>
    </source>
</evidence>
<dbReference type="PANTHER" id="PTHR23235:SF120">
    <property type="entry name" value="KRUPPEL-LIKE FACTOR 15"/>
    <property type="match status" value="1"/>
</dbReference>
<dbReference type="Pfam" id="PF00096">
    <property type="entry name" value="zf-C2H2"/>
    <property type="match status" value="4"/>
</dbReference>
<evidence type="ECO:0000313" key="9">
    <source>
        <dbReference type="Proteomes" id="UP001199106"/>
    </source>
</evidence>
<dbReference type="PROSITE" id="PS50157">
    <property type="entry name" value="ZINC_FINGER_C2H2_2"/>
    <property type="match status" value="4"/>
</dbReference>
<dbReference type="FunFam" id="3.30.160.60:FF:000557">
    <property type="entry name" value="zinc finger and SCAN domain-containing protein 29"/>
    <property type="match status" value="1"/>
</dbReference>
<gene>
    <name evidence="8" type="ORF">G6011_01295</name>
</gene>
<feature type="domain" description="C2H2-type" evidence="7">
    <location>
        <begin position="211"/>
        <end position="240"/>
    </location>
</feature>
<feature type="region of interest" description="Disordered" evidence="6">
    <location>
        <begin position="186"/>
        <end position="208"/>
    </location>
</feature>
<dbReference type="Gene3D" id="3.30.160.60">
    <property type="entry name" value="Classic Zinc Finger"/>
    <property type="match status" value="4"/>
</dbReference>
<dbReference type="GO" id="GO:0000981">
    <property type="term" value="F:DNA-binding transcription factor activity, RNA polymerase II-specific"/>
    <property type="evidence" value="ECO:0007669"/>
    <property type="project" value="UniProtKB-ARBA"/>
</dbReference>
<dbReference type="GO" id="GO:0000978">
    <property type="term" value="F:RNA polymerase II cis-regulatory region sequence-specific DNA binding"/>
    <property type="evidence" value="ECO:0007669"/>
    <property type="project" value="TreeGrafter"/>
</dbReference>
<dbReference type="SMART" id="SM00355">
    <property type="entry name" value="ZnF_C2H2"/>
    <property type="match status" value="4"/>
</dbReference>
<dbReference type="InterPro" id="IPR013087">
    <property type="entry name" value="Znf_C2H2_type"/>
</dbReference>
<feature type="domain" description="C2H2-type" evidence="7">
    <location>
        <begin position="299"/>
        <end position="329"/>
    </location>
</feature>
<keyword evidence="4" id="KW-0862">Zinc</keyword>
<keyword evidence="1" id="KW-0479">Metal-binding</keyword>
<evidence type="ECO:0000256" key="3">
    <source>
        <dbReference type="ARBA" id="ARBA00022771"/>
    </source>
</evidence>
<reference evidence="8" key="1">
    <citation type="submission" date="2021-07" db="EMBL/GenBank/DDBJ databases">
        <title>Genome Resource of American Ginseng Black Spot Pathogen Alternaria panax.</title>
        <authorList>
            <person name="Qiu C."/>
            <person name="Wang W."/>
            <person name="Liu Z."/>
        </authorList>
    </citation>
    <scope>NUCLEOTIDE SEQUENCE</scope>
    <source>
        <strain evidence="8">BNCC115425</strain>
    </source>
</reference>
<keyword evidence="3 5" id="KW-0863">Zinc-finger</keyword>
<comment type="caution">
    <text evidence="8">The sequence shown here is derived from an EMBL/GenBank/DDBJ whole genome shotgun (WGS) entry which is preliminary data.</text>
</comment>
<keyword evidence="9" id="KW-1185">Reference proteome</keyword>
<dbReference type="EMBL" id="JAANER010000001">
    <property type="protein sequence ID" value="KAG9196174.1"/>
    <property type="molecule type" value="Genomic_DNA"/>
</dbReference>
<keyword evidence="2" id="KW-0677">Repeat</keyword>
<evidence type="ECO:0000256" key="2">
    <source>
        <dbReference type="ARBA" id="ARBA00022737"/>
    </source>
</evidence>
<dbReference type="FunFam" id="3.30.160.60:FF:002157">
    <property type="entry name" value="Transcription factor"/>
    <property type="match status" value="1"/>
</dbReference>
<evidence type="ECO:0000313" key="8">
    <source>
        <dbReference type="EMBL" id="KAG9196174.1"/>
    </source>
</evidence>
<protein>
    <recommendedName>
        <fullName evidence="7">C2H2-type domain-containing protein</fullName>
    </recommendedName>
</protein>
<dbReference type="InterPro" id="IPR036236">
    <property type="entry name" value="Znf_C2H2_sf"/>
</dbReference>
<accession>A0AAD4IKU5</accession>
<evidence type="ECO:0000259" key="7">
    <source>
        <dbReference type="PROSITE" id="PS50157"/>
    </source>
</evidence>
<evidence type="ECO:0000256" key="5">
    <source>
        <dbReference type="PROSITE-ProRule" id="PRU00042"/>
    </source>
</evidence>
<name>A0AAD4IKU5_9PLEO</name>
<evidence type="ECO:0000256" key="4">
    <source>
        <dbReference type="ARBA" id="ARBA00022833"/>
    </source>
</evidence>
<organism evidence="8 9">
    <name type="scientific">Alternaria panax</name>
    <dbReference type="NCBI Taxonomy" id="48097"/>
    <lineage>
        <taxon>Eukaryota</taxon>
        <taxon>Fungi</taxon>
        <taxon>Dikarya</taxon>
        <taxon>Ascomycota</taxon>
        <taxon>Pezizomycotina</taxon>
        <taxon>Dothideomycetes</taxon>
        <taxon>Pleosporomycetidae</taxon>
        <taxon>Pleosporales</taxon>
        <taxon>Pleosporineae</taxon>
        <taxon>Pleosporaceae</taxon>
        <taxon>Alternaria</taxon>
        <taxon>Alternaria sect. Panax</taxon>
    </lineage>
</organism>
<dbReference type="FunFam" id="3.30.160.60:FF:000125">
    <property type="entry name" value="Putative zinc finger protein 143"/>
    <property type="match status" value="2"/>
</dbReference>
<feature type="domain" description="C2H2-type" evidence="7">
    <location>
        <begin position="241"/>
        <end position="270"/>
    </location>
</feature>
<dbReference type="PANTHER" id="PTHR23235">
    <property type="entry name" value="KRUEPPEL-LIKE TRANSCRIPTION FACTOR"/>
    <property type="match status" value="1"/>
</dbReference>
<dbReference type="AlphaFoldDB" id="A0AAD4IKU5"/>
<dbReference type="PROSITE" id="PS00028">
    <property type="entry name" value="ZINC_FINGER_C2H2_1"/>
    <property type="match status" value="4"/>
</dbReference>
<evidence type="ECO:0000256" key="6">
    <source>
        <dbReference type="SAM" id="MobiDB-lite"/>
    </source>
</evidence>
<dbReference type="GO" id="GO:0008270">
    <property type="term" value="F:zinc ion binding"/>
    <property type="evidence" value="ECO:0007669"/>
    <property type="project" value="UniProtKB-KW"/>
</dbReference>